<dbReference type="Gene3D" id="2.60.120.380">
    <property type="match status" value="1"/>
</dbReference>
<keyword evidence="2 7" id="KW-0645">Protease</keyword>
<dbReference type="SMART" id="SM00230">
    <property type="entry name" value="CysPc"/>
    <property type="match status" value="1"/>
</dbReference>
<dbReference type="GO" id="GO:0004198">
    <property type="term" value="F:calcium-dependent cysteine-type endopeptidase activity"/>
    <property type="evidence" value="ECO:0007669"/>
    <property type="project" value="InterPro"/>
</dbReference>
<dbReference type="SUPFAM" id="SSF49758">
    <property type="entry name" value="Calpain large subunit, middle domain (domain III)"/>
    <property type="match status" value="1"/>
</dbReference>
<dbReference type="SUPFAM" id="SSF54001">
    <property type="entry name" value="Cysteine proteinases"/>
    <property type="match status" value="1"/>
</dbReference>
<dbReference type="FunFam" id="3.90.70.10:FF:000001">
    <property type="entry name" value="Calpain-1 catalytic subunit"/>
    <property type="match status" value="1"/>
</dbReference>
<dbReference type="InterPro" id="IPR002048">
    <property type="entry name" value="EF_hand_dom"/>
</dbReference>
<evidence type="ECO:0000256" key="1">
    <source>
        <dbReference type="ARBA" id="ARBA00007623"/>
    </source>
</evidence>
<accession>S4RZ10</accession>
<dbReference type="PANTHER" id="PTHR10183">
    <property type="entry name" value="CALPAIN"/>
    <property type="match status" value="1"/>
</dbReference>
<evidence type="ECO:0000256" key="3">
    <source>
        <dbReference type="ARBA" id="ARBA00022801"/>
    </source>
</evidence>
<evidence type="ECO:0000259" key="9">
    <source>
        <dbReference type="PROSITE" id="PS50222"/>
    </source>
</evidence>
<evidence type="ECO:0000256" key="4">
    <source>
        <dbReference type="ARBA" id="ARBA00022807"/>
    </source>
</evidence>
<dbReference type="Gene3D" id="3.90.70.10">
    <property type="entry name" value="Cysteine proteinases"/>
    <property type="match status" value="1"/>
</dbReference>
<name>S4RZ10_PETMA</name>
<dbReference type="PROSITE" id="PS50222">
    <property type="entry name" value="EF_HAND_2"/>
    <property type="match status" value="1"/>
</dbReference>
<protein>
    <submittedName>
        <fullName evidence="10">Calpain 1, (mu/I) large subunit a</fullName>
    </submittedName>
</protein>
<evidence type="ECO:0000256" key="6">
    <source>
        <dbReference type="PIRSR" id="PIRSR622684-1"/>
    </source>
</evidence>
<comment type="similarity">
    <text evidence="1">Belongs to the peptidase C2 family.</text>
</comment>
<feature type="active site" evidence="6 7">
    <location>
        <position position="262"/>
    </location>
</feature>
<evidence type="ECO:0000256" key="2">
    <source>
        <dbReference type="ARBA" id="ARBA00022670"/>
    </source>
</evidence>
<dbReference type="Ensembl" id="ENSPMAT00000010497.1">
    <property type="protein sequence ID" value="ENSPMAP00000010451.1"/>
    <property type="gene ID" value="ENSPMAG00000009490.1"/>
</dbReference>
<dbReference type="Pfam" id="PF01067">
    <property type="entry name" value="Calpain_III"/>
    <property type="match status" value="1"/>
</dbReference>
<dbReference type="PROSITE" id="PS00018">
    <property type="entry name" value="EF_HAND_1"/>
    <property type="match status" value="2"/>
</dbReference>
<dbReference type="InterPro" id="IPR011992">
    <property type="entry name" value="EF-hand-dom_pair"/>
</dbReference>
<dbReference type="GO" id="GO:0005737">
    <property type="term" value="C:cytoplasm"/>
    <property type="evidence" value="ECO:0007669"/>
    <property type="project" value="TreeGrafter"/>
</dbReference>
<dbReference type="GeneTree" id="ENSGT00940000158672"/>
<dbReference type="STRING" id="7757.ENSPMAP00000010451"/>
<evidence type="ECO:0000256" key="5">
    <source>
        <dbReference type="ARBA" id="ARBA00022837"/>
    </source>
</evidence>
<dbReference type="PRINTS" id="PR00704">
    <property type="entry name" value="CALPAIN"/>
</dbReference>
<dbReference type="FunFam" id="2.60.120.380:FF:000011">
    <property type="entry name" value="Calpain 12"/>
    <property type="match status" value="1"/>
</dbReference>
<dbReference type="InterPro" id="IPR036213">
    <property type="entry name" value="Calpain_III_sf"/>
</dbReference>
<proteinExistence type="inferred from homology"/>
<dbReference type="SMART" id="SM00720">
    <property type="entry name" value="calpain_III"/>
    <property type="match status" value="1"/>
</dbReference>
<dbReference type="Pfam" id="PF00648">
    <property type="entry name" value="Peptidase_C2"/>
    <property type="match status" value="1"/>
</dbReference>
<sequence length="699" mass="80147">FPYIRRHLRNTELENVRLMIRNFKTKSKTFQEIKKECLQRKILFEDPDFPASLSSLHIRVQPTVITQSNNFIEWKRPWELVRHPEFIVSGATRADINQGTLPDCWLLSAIASLTLYPDLLAKVVPMGQSFHEDYAGIFLFRFCQYGEWVDVHVDDRLPTKKGELVFVQSGTGNEFWSALLEKAYAKLNGCYEALAYGFPVEALCDFTGGVGETFTMNNAPRDYWDGISRAIKKGAIICCGIETLAASGRGEKVTPMGLVEGHAYSITGVIKLKFPGKTVQLIRVRNPYGKVEYTGPWSDGSTTWNEVPEEDQKRLHVRAEDGEFWISDKDFRKNFHLVEICHQGSEVEIEHRKNLWICELHNSMWLKGLNAGGSRRHRVFKEFPLNYQFFLTLLEEDNVMDVCHGCHFLLSLTQKHRRKFRKIGIDFVPIGIYIYKAVVPGKKLTPQQLRKEKPLVESPEFIARREVTMRMTLPPGNYIIIPCTESAGQEAQFLLRIFMEKAQQHQGLASQLEVTPYFPRMVSPPPAENFDMEESFLQVAGKDKLIKADKLQALITLEIQKYTTVVVDKFSMESCRVLVALFDIDNSGQLGYEEFLLVWEFIKMTLKTYKMCDVDKSGTLSSTELPMALEHSRFKVGKLMQRLIMMRFSEPNLTISFDSFVCLLAKMYTAFNIFISLDAAGTGTITLNLHEFLSPFFNI</sequence>
<evidence type="ECO:0000256" key="7">
    <source>
        <dbReference type="PROSITE-ProRule" id="PRU00239"/>
    </source>
</evidence>
<organism evidence="10">
    <name type="scientific">Petromyzon marinus</name>
    <name type="common">Sea lamprey</name>
    <dbReference type="NCBI Taxonomy" id="7757"/>
    <lineage>
        <taxon>Eukaryota</taxon>
        <taxon>Metazoa</taxon>
        <taxon>Chordata</taxon>
        <taxon>Craniata</taxon>
        <taxon>Vertebrata</taxon>
        <taxon>Cyclostomata</taxon>
        <taxon>Hyperoartia</taxon>
        <taxon>Petromyzontiformes</taxon>
        <taxon>Petromyzontidae</taxon>
        <taxon>Petromyzon</taxon>
    </lineage>
</organism>
<reference evidence="10" key="1">
    <citation type="submission" date="2025-08" db="UniProtKB">
        <authorList>
            <consortium name="Ensembl"/>
        </authorList>
    </citation>
    <scope>IDENTIFICATION</scope>
</reference>
<dbReference type="AlphaFoldDB" id="S4RZ10"/>
<keyword evidence="3 7" id="KW-0378">Hydrolase</keyword>
<feature type="domain" description="EF-hand" evidence="9">
    <location>
        <begin position="570"/>
        <end position="605"/>
    </location>
</feature>
<dbReference type="HOGENOM" id="CLU_010982_0_1_1"/>
<dbReference type="OMA" id="ARYPREM"/>
<keyword evidence="5" id="KW-0106">Calcium</keyword>
<dbReference type="GO" id="GO:0006508">
    <property type="term" value="P:proteolysis"/>
    <property type="evidence" value="ECO:0007669"/>
    <property type="project" value="UniProtKB-KW"/>
</dbReference>
<dbReference type="InterPro" id="IPR022682">
    <property type="entry name" value="Calpain_domain_III"/>
</dbReference>
<dbReference type="InterPro" id="IPR022683">
    <property type="entry name" value="Calpain_III"/>
</dbReference>
<dbReference type="SUPFAM" id="SSF47473">
    <property type="entry name" value="EF-hand"/>
    <property type="match status" value="1"/>
</dbReference>
<dbReference type="InterPro" id="IPR001300">
    <property type="entry name" value="Peptidase_C2_calpain_cat"/>
</dbReference>
<dbReference type="PANTHER" id="PTHR10183:SF434">
    <property type="entry name" value="CALPAIN-3"/>
    <property type="match status" value="1"/>
</dbReference>
<dbReference type="Gene3D" id="1.10.238.10">
    <property type="entry name" value="EF-hand"/>
    <property type="match status" value="1"/>
</dbReference>
<feature type="active site" evidence="6 7">
    <location>
        <position position="104"/>
    </location>
</feature>
<feature type="domain" description="Calpain catalytic" evidence="8">
    <location>
        <begin position="43"/>
        <end position="344"/>
    </location>
</feature>
<evidence type="ECO:0000313" key="10">
    <source>
        <dbReference type="Ensembl" id="ENSPMAP00000010451.1"/>
    </source>
</evidence>
<dbReference type="InterPro" id="IPR022684">
    <property type="entry name" value="Calpain_cysteine_protease"/>
</dbReference>
<reference evidence="10" key="2">
    <citation type="submission" date="2025-09" db="UniProtKB">
        <authorList>
            <consortium name="Ensembl"/>
        </authorList>
    </citation>
    <scope>IDENTIFICATION</scope>
</reference>
<dbReference type="PROSITE" id="PS50203">
    <property type="entry name" value="CALPAIN_CAT"/>
    <property type="match status" value="1"/>
</dbReference>
<evidence type="ECO:0000259" key="8">
    <source>
        <dbReference type="PROSITE" id="PS50203"/>
    </source>
</evidence>
<dbReference type="InterPro" id="IPR018247">
    <property type="entry name" value="EF_Hand_1_Ca_BS"/>
</dbReference>
<feature type="active site" evidence="6 7">
    <location>
        <position position="286"/>
    </location>
</feature>
<dbReference type="GO" id="GO:0005509">
    <property type="term" value="F:calcium ion binding"/>
    <property type="evidence" value="ECO:0007669"/>
    <property type="project" value="InterPro"/>
</dbReference>
<dbReference type="InterPro" id="IPR038765">
    <property type="entry name" value="Papain-like_cys_pep_sf"/>
</dbReference>
<keyword evidence="4 7" id="KW-0788">Thiol protease</keyword>
<dbReference type="CDD" id="cd00044">
    <property type="entry name" value="CysPc"/>
    <property type="match status" value="1"/>
</dbReference>